<gene>
    <name evidence="2" type="ORF">EYQ16_02190</name>
</gene>
<evidence type="ECO:0000313" key="3">
    <source>
        <dbReference type="Proteomes" id="UP000589516"/>
    </source>
</evidence>
<keyword evidence="1" id="KW-1133">Transmembrane helix</keyword>
<name>A0A7C7ZEX7_9ARCH</name>
<feature type="transmembrane region" description="Helical" evidence="1">
    <location>
        <begin position="154"/>
        <end position="171"/>
    </location>
</feature>
<proteinExistence type="predicted"/>
<comment type="caution">
    <text evidence="2">The sequence shown here is derived from an EMBL/GenBank/DDBJ whole genome shotgun (WGS) entry which is preliminary data.</text>
</comment>
<evidence type="ECO:0000313" key="2">
    <source>
        <dbReference type="EMBL" id="HIG63313.1"/>
    </source>
</evidence>
<protein>
    <submittedName>
        <fullName evidence="2">Uncharacterized protein</fullName>
    </submittedName>
</protein>
<sequence>MNSGSGGKSQAEMEEEYQKWKAGDGHSAHPHDYLAEDSGRYSLRFGSGFPFFEQWKLKLGISAMYTGMLLIPYFSYWLWFVLLPPLTFMPGAPSILRGMFAGDWDINGIFGKWVFFDEVGPPALFVPSLFGALFFLGYFYILNNIFIPKYKPKQHLVLSLLWILSFLRFAFGW</sequence>
<accession>A0A7C7ZEX7</accession>
<keyword evidence="1" id="KW-0812">Transmembrane</keyword>
<reference evidence="3" key="1">
    <citation type="journal article" date="2019" name="bioRxiv">
        <title>Genome diversification in globally distributed novel marine Proteobacteria is linked to environmental adaptation.</title>
        <authorList>
            <person name="Zhou Z."/>
            <person name="Tran P.Q."/>
            <person name="Kieft K."/>
            <person name="Anantharaman K."/>
        </authorList>
    </citation>
    <scope>NUCLEOTIDE SEQUENCE [LARGE SCALE GENOMIC DNA]</scope>
</reference>
<keyword evidence="1" id="KW-0472">Membrane</keyword>
<feature type="transmembrane region" description="Helical" evidence="1">
    <location>
        <begin position="59"/>
        <end position="79"/>
    </location>
</feature>
<feature type="transmembrane region" description="Helical" evidence="1">
    <location>
        <begin position="123"/>
        <end position="142"/>
    </location>
</feature>
<evidence type="ECO:0000256" key="1">
    <source>
        <dbReference type="SAM" id="Phobius"/>
    </source>
</evidence>
<dbReference type="Proteomes" id="UP000589516">
    <property type="component" value="Unassembled WGS sequence"/>
</dbReference>
<organism evidence="2 3">
    <name type="scientific">Marine Group III euryarchaeote</name>
    <dbReference type="NCBI Taxonomy" id="2173149"/>
    <lineage>
        <taxon>Archaea</taxon>
        <taxon>Methanobacteriati</taxon>
        <taxon>Thermoplasmatota</taxon>
        <taxon>Thermoplasmata</taxon>
        <taxon>Candidatus Thermoprofundales</taxon>
    </lineage>
</organism>
<dbReference type="AlphaFoldDB" id="A0A7C7ZEX7"/>
<dbReference type="EMBL" id="DUAV01000021">
    <property type="protein sequence ID" value="HIG63313.1"/>
    <property type="molecule type" value="Genomic_DNA"/>
</dbReference>